<sequence>MSAGILNTGRSGFWTMPWIIISAIIMVATTLAFVMILARATPRSDPSANRTPGSSPFILPLKMLNGKANVPCGQCPACELERLLDVLVRKQEDDDDLTSDDEDDGDLTSDDEKNCVADNSDDESVDVHQRRAEELVKGIRQGHSLVSPNDSNLASASSDIGKRTTIQAATANLEPGTPCPSLADETPAGRRKIRTGQRTKSRNKGNGIPRHNLSVSFANSSSKRPAGPQIGKVEFVGVAGEEPEQYHYELKDYVWLTVRDALAMELNTSNTVESLAGLFASITSTRWKEALKEPNSEFFATLLPYEMPGSLGIAYFLDVKFWNGELAVKAKVFGQARPSECDEVLRETVVQHSKNMVRSAQKSMRRFAGRAE</sequence>
<keyword evidence="4" id="KW-1185">Reference proteome</keyword>
<keyword evidence="2" id="KW-0812">Transmembrane</keyword>
<feature type="transmembrane region" description="Helical" evidence="2">
    <location>
        <begin position="16"/>
        <end position="38"/>
    </location>
</feature>
<feature type="region of interest" description="Disordered" evidence="1">
    <location>
        <begin position="93"/>
        <end position="128"/>
    </location>
</feature>
<keyword evidence="2" id="KW-1133">Transmembrane helix</keyword>
<comment type="caution">
    <text evidence="3">The sequence shown here is derived from an EMBL/GenBank/DDBJ whole genome shotgun (WGS) entry which is preliminary data.</text>
</comment>
<evidence type="ECO:0000313" key="3">
    <source>
        <dbReference type="EMBL" id="CAA7258618.1"/>
    </source>
</evidence>
<feature type="region of interest" description="Disordered" evidence="1">
    <location>
        <begin position="172"/>
        <end position="226"/>
    </location>
</feature>
<evidence type="ECO:0000256" key="1">
    <source>
        <dbReference type="SAM" id="MobiDB-lite"/>
    </source>
</evidence>
<gene>
    <name evidence="3" type="ORF">AAE3_LOCUS917</name>
</gene>
<evidence type="ECO:0000256" key="2">
    <source>
        <dbReference type="SAM" id="Phobius"/>
    </source>
</evidence>
<dbReference type="Proteomes" id="UP000467700">
    <property type="component" value="Unassembled WGS sequence"/>
</dbReference>
<keyword evidence="2" id="KW-0472">Membrane</keyword>
<accession>A0A8S0WJD2</accession>
<protein>
    <recommendedName>
        <fullName evidence="5">Transmembrane protein</fullName>
    </recommendedName>
</protein>
<feature type="compositionally biased region" description="Acidic residues" evidence="1">
    <location>
        <begin position="93"/>
        <end position="109"/>
    </location>
</feature>
<dbReference type="EMBL" id="CACVBS010000002">
    <property type="protein sequence ID" value="CAA7258618.1"/>
    <property type="molecule type" value="Genomic_DNA"/>
</dbReference>
<evidence type="ECO:0008006" key="5">
    <source>
        <dbReference type="Google" id="ProtNLM"/>
    </source>
</evidence>
<feature type="compositionally biased region" description="Polar residues" evidence="1">
    <location>
        <begin position="213"/>
        <end position="223"/>
    </location>
</feature>
<dbReference type="AlphaFoldDB" id="A0A8S0WJD2"/>
<reference evidence="3 4" key="1">
    <citation type="submission" date="2020-01" db="EMBL/GenBank/DDBJ databases">
        <authorList>
            <person name="Gupta K D."/>
        </authorList>
    </citation>
    <scope>NUCLEOTIDE SEQUENCE [LARGE SCALE GENOMIC DNA]</scope>
</reference>
<evidence type="ECO:0000313" key="4">
    <source>
        <dbReference type="Proteomes" id="UP000467700"/>
    </source>
</evidence>
<name>A0A8S0WJD2_CYCAE</name>
<proteinExistence type="predicted"/>
<feature type="compositionally biased region" description="Basic residues" evidence="1">
    <location>
        <begin position="189"/>
        <end position="203"/>
    </location>
</feature>
<organism evidence="3 4">
    <name type="scientific">Cyclocybe aegerita</name>
    <name type="common">Black poplar mushroom</name>
    <name type="synonym">Agrocybe aegerita</name>
    <dbReference type="NCBI Taxonomy" id="1973307"/>
    <lineage>
        <taxon>Eukaryota</taxon>
        <taxon>Fungi</taxon>
        <taxon>Dikarya</taxon>
        <taxon>Basidiomycota</taxon>
        <taxon>Agaricomycotina</taxon>
        <taxon>Agaricomycetes</taxon>
        <taxon>Agaricomycetidae</taxon>
        <taxon>Agaricales</taxon>
        <taxon>Agaricineae</taxon>
        <taxon>Bolbitiaceae</taxon>
        <taxon>Cyclocybe</taxon>
    </lineage>
</organism>